<evidence type="ECO:0000256" key="8">
    <source>
        <dbReference type="SAM" id="MobiDB-lite"/>
    </source>
</evidence>
<evidence type="ECO:0000256" key="4">
    <source>
        <dbReference type="ARBA" id="ARBA00022525"/>
    </source>
</evidence>
<dbReference type="Proteomes" id="UP000825935">
    <property type="component" value="Chromosome 30"/>
</dbReference>
<feature type="transmembrane region" description="Helical" evidence="9">
    <location>
        <begin position="41"/>
        <end position="59"/>
    </location>
</feature>
<dbReference type="OrthoDB" id="10254444at2759"/>
<dbReference type="Gene3D" id="3.10.50.10">
    <property type="match status" value="1"/>
</dbReference>
<evidence type="ECO:0000256" key="5">
    <source>
        <dbReference type="ARBA" id="ARBA00022729"/>
    </source>
</evidence>
<evidence type="ECO:0000313" key="11">
    <source>
        <dbReference type="EMBL" id="KAH7289991.1"/>
    </source>
</evidence>
<dbReference type="InterPro" id="IPR029070">
    <property type="entry name" value="Chitinase_insertion_sf"/>
</dbReference>
<keyword evidence="5" id="KW-0732">Signal</keyword>
<evidence type="ECO:0000259" key="10">
    <source>
        <dbReference type="PROSITE" id="PS51910"/>
    </source>
</evidence>
<keyword evidence="12" id="KW-1185">Reference proteome</keyword>
<dbReference type="GO" id="GO:0070492">
    <property type="term" value="F:oligosaccharide binding"/>
    <property type="evidence" value="ECO:0007669"/>
    <property type="project" value="TreeGrafter"/>
</dbReference>
<dbReference type="PROSITE" id="PS51910">
    <property type="entry name" value="GH18_2"/>
    <property type="match status" value="1"/>
</dbReference>
<evidence type="ECO:0000256" key="2">
    <source>
        <dbReference type="ARBA" id="ARBA00004613"/>
    </source>
</evidence>
<comment type="caution">
    <text evidence="11">The sequence shown here is derived from an EMBL/GenBank/DDBJ whole genome shotgun (WGS) entry which is preliminary data.</text>
</comment>
<dbReference type="GO" id="GO:0008061">
    <property type="term" value="F:chitin binding"/>
    <property type="evidence" value="ECO:0007669"/>
    <property type="project" value="InterPro"/>
</dbReference>
<evidence type="ECO:0000256" key="1">
    <source>
        <dbReference type="ARBA" id="ARBA00004371"/>
    </source>
</evidence>
<accession>A0A8T2R2P2</accession>
<dbReference type="GO" id="GO:0012505">
    <property type="term" value="C:endomembrane system"/>
    <property type="evidence" value="ECO:0007669"/>
    <property type="project" value="TreeGrafter"/>
</dbReference>
<dbReference type="OMA" id="YSINERI"/>
<gene>
    <name evidence="11" type="ORF">KP509_30G027200</name>
</gene>
<dbReference type="CDD" id="cd02876">
    <property type="entry name" value="GH18_SI-CLP"/>
    <property type="match status" value="1"/>
</dbReference>
<evidence type="ECO:0000256" key="9">
    <source>
        <dbReference type="SAM" id="Phobius"/>
    </source>
</evidence>
<dbReference type="GO" id="GO:0005975">
    <property type="term" value="P:carbohydrate metabolic process"/>
    <property type="evidence" value="ECO:0007669"/>
    <property type="project" value="InterPro"/>
</dbReference>
<comment type="similarity">
    <text evidence="3">Belongs to the glycosyl hydrolase 18 family.</text>
</comment>
<dbReference type="InterPro" id="IPR011583">
    <property type="entry name" value="Chitinase_II/V-like_cat"/>
</dbReference>
<dbReference type="SUPFAM" id="SSF51445">
    <property type="entry name" value="(Trans)glycosidases"/>
    <property type="match status" value="1"/>
</dbReference>
<sequence length="434" mass="49577">MASQRRLSKAGISDAGRQRKSPPKPKSTQPNSSFFRRNSTLLLLVFFVFSATTIFFYLHNNQQRQTDLREDTSFFSGEPISTDLSYKSVLSDHDKFVHEDRTKRHFNGSVLAYVTPWNSKGYEMAKLFRHKFTHISPVWYQLKCEEKVVLNGRHDVDQKWIESIRVGGSPMVLPRFTMEGSQMEDVLAGRDESEIAINIIVSECKTMHYDGVVFEAWNGWAHSGILDNPILRQKALNFVRDLGAALHRVQLPRPNRNMRLIFVIPPPAAHNDAKFFTRSDMDMLHRSVDGFSLMTYDYSNPYQPGPSAPLPWIHSCLHMLLGIQQKVQHSGGSTLASKILTGLNFYGNDFVLPSGGGPVIGHEYISLLKKHKPTFLWDGKAQEHYFQYTVGKKHIVFYPSLKSLYVRLEAARSWGTGISIWEIGQGLEYFFDLL</sequence>
<keyword evidence="9" id="KW-1133">Transmembrane helix</keyword>
<name>A0A8T2R2P2_CERRI</name>
<dbReference type="PANTHER" id="PTHR46066:SF2">
    <property type="entry name" value="CHITINASE DOMAIN-CONTAINING PROTEIN 1"/>
    <property type="match status" value="1"/>
</dbReference>
<dbReference type="InterPro" id="IPR017853">
    <property type="entry name" value="GH"/>
</dbReference>
<organism evidence="11 12">
    <name type="scientific">Ceratopteris richardii</name>
    <name type="common">Triangle waterfern</name>
    <dbReference type="NCBI Taxonomy" id="49495"/>
    <lineage>
        <taxon>Eukaryota</taxon>
        <taxon>Viridiplantae</taxon>
        <taxon>Streptophyta</taxon>
        <taxon>Embryophyta</taxon>
        <taxon>Tracheophyta</taxon>
        <taxon>Polypodiopsida</taxon>
        <taxon>Polypodiidae</taxon>
        <taxon>Polypodiales</taxon>
        <taxon>Pteridineae</taxon>
        <taxon>Pteridaceae</taxon>
        <taxon>Parkerioideae</taxon>
        <taxon>Ceratopteris</taxon>
    </lineage>
</organism>
<keyword evidence="9" id="KW-0812">Transmembrane</keyword>
<dbReference type="PANTHER" id="PTHR46066">
    <property type="entry name" value="CHITINASE DOMAIN-CONTAINING PROTEIN 1 FAMILY MEMBER"/>
    <property type="match status" value="1"/>
</dbReference>
<keyword evidence="4" id="KW-0964">Secreted</keyword>
<dbReference type="Gene3D" id="3.20.20.80">
    <property type="entry name" value="Glycosidases"/>
    <property type="match status" value="1"/>
</dbReference>
<comment type="subcellular location">
    <subcellularLocation>
        <location evidence="1">Lysosome</location>
    </subcellularLocation>
    <subcellularLocation>
        <location evidence="2">Secreted</location>
    </subcellularLocation>
</comment>
<dbReference type="InterPro" id="IPR001223">
    <property type="entry name" value="Glyco_hydro18_cat"/>
</dbReference>
<evidence type="ECO:0000313" key="12">
    <source>
        <dbReference type="Proteomes" id="UP000825935"/>
    </source>
</evidence>
<protein>
    <recommendedName>
        <fullName evidence="7">Chitinase domain-containing protein 1</fullName>
    </recommendedName>
</protein>
<evidence type="ECO:0000256" key="7">
    <source>
        <dbReference type="ARBA" id="ARBA00040976"/>
    </source>
</evidence>
<dbReference type="FunFam" id="3.10.50.10:FF:000002">
    <property type="entry name" value="Chitinase domain-containing protein 1"/>
    <property type="match status" value="1"/>
</dbReference>
<dbReference type="SMART" id="SM00636">
    <property type="entry name" value="Glyco_18"/>
    <property type="match status" value="1"/>
</dbReference>
<reference evidence="11" key="1">
    <citation type="submission" date="2021-08" db="EMBL/GenBank/DDBJ databases">
        <title>WGS assembly of Ceratopteris richardii.</title>
        <authorList>
            <person name="Marchant D.B."/>
            <person name="Chen G."/>
            <person name="Jenkins J."/>
            <person name="Shu S."/>
            <person name="Leebens-Mack J."/>
            <person name="Grimwood J."/>
            <person name="Schmutz J."/>
            <person name="Soltis P."/>
            <person name="Soltis D."/>
            <person name="Chen Z.-H."/>
        </authorList>
    </citation>
    <scope>NUCLEOTIDE SEQUENCE</scope>
    <source>
        <strain evidence="11">Whitten #5841</strain>
        <tissue evidence="11">Leaf</tissue>
    </source>
</reference>
<dbReference type="Pfam" id="PF00704">
    <property type="entry name" value="Glyco_hydro_18"/>
    <property type="match status" value="1"/>
</dbReference>
<dbReference type="EMBL" id="CM035435">
    <property type="protein sequence ID" value="KAH7289991.1"/>
    <property type="molecule type" value="Genomic_DNA"/>
</dbReference>
<keyword evidence="6" id="KW-0458">Lysosome</keyword>
<keyword evidence="9" id="KW-0472">Membrane</keyword>
<feature type="domain" description="GH18" evidence="10">
    <location>
        <begin position="108"/>
        <end position="434"/>
    </location>
</feature>
<feature type="region of interest" description="Disordered" evidence="8">
    <location>
        <begin position="1"/>
        <end position="33"/>
    </location>
</feature>
<dbReference type="AlphaFoldDB" id="A0A8T2R2P2"/>
<dbReference type="GO" id="GO:0005764">
    <property type="term" value="C:lysosome"/>
    <property type="evidence" value="ECO:0007669"/>
    <property type="project" value="UniProtKB-SubCell"/>
</dbReference>
<evidence type="ECO:0000256" key="3">
    <source>
        <dbReference type="ARBA" id="ARBA00009336"/>
    </source>
</evidence>
<evidence type="ECO:0000256" key="6">
    <source>
        <dbReference type="ARBA" id="ARBA00023228"/>
    </source>
</evidence>
<dbReference type="GO" id="GO:0005576">
    <property type="term" value="C:extracellular region"/>
    <property type="evidence" value="ECO:0007669"/>
    <property type="project" value="UniProtKB-SubCell"/>
</dbReference>
<proteinExistence type="inferred from homology"/>